<dbReference type="InterPro" id="IPR006652">
    <property type="entry name" value="Kelch_1"/>
</dbReference>
<proteinExistence type="predicted"/>
<evidence type="ECO:0000256" key="1">
    <source>
        <dbReference type="ARBA" id="ARBA00022441"/>
    </source>
</evidence>
<accession>A0A8J8P2H7</accession>
<dbReference type="OrthoDB" id="6416144at2759"/>
<reference evidence="3" key="1">
    <citation type="submission" date="2019-06" db="EMBL/GenBank/DDBJ databases">
        <authorList>
            <person name="Zheng W."/>
        </authorList>
    </citation>
    <scope>NUCLEOTIDE SEQUENCE</scope>
    <source>
        <strain evidence="3">QDHG01</strain>
    </source>
</reference>
<dbReference type="SUPFAM" id="SSF117281">
    <property type="entry name" value="Kelch motif"/>
    <property type="match status" value="1"/>
</dbReference>
<dbReference type="PANTHER" id="PTHR46260:SF3">
    <property type="entry name" value="RING-TYPE DOMAIN-CONTAINING PROTEIN"/>
    <property type="match status" value="1"/>
</dbReference>
<comment type="caution">
    <text evidence="3">The sequence shown here is derived from an EMBL/GenBank/DDBJ whole genome shotgun (WGS) entry which is preliminary data.</text>
</comment>
<dbReference type="PANTHER" id="PTHR46260">
    <property type="entry name" value="RING-TYPE DOMAIN-CONTAINING PROTEIN"/>
    <property type="match status" value="1"/>
</dbReference>
<evidence type="ECO:0000256" key="2">
    <source>
        <dbReference type="ARBA" id="ARBA00022737"/>
    </source>
</evidence>
<sequence>MRKSRAFFPAIYYEYDASIFVFGGRNKDGDIGECEKYSIGMNRWQAIKNLPTSRNGASGVVIDQYIFIMGGNTESAGQLDTIEQYFVNYDKWDTIRLKLASKVSDFQIFPLFQWSGNVGKDYRILILGGNTEDDRSPPVEIVDLKPYIFESAEDRILHLVNNHYRGTLKEPIYGSMTQYGEANVALVKKYCDLEPTADNIIILNFNSLAAS</sequence>
<dbReference type="InterPro" id="IPR051746">
    <property type="entry name" value="Kelch_domain_containing_8"/>
</dbReference>
<dbReference type="Gene3D" id="2.120.10.80">
    <property type="entry name" value="Kelch-type beta propeller"/>
    <property type="match status" value="1"/>
</dbReference>
<organism evidence="3 4">
    <name type="scientific">Halteria grandinella</name>
    <dbReference type="NCBI Taxonomy" id="5974"/>
    <lineage>
        <taxon>Eukaryota</taxon>
        <taxon>Sar</taxon>
        <taxon>Alveolata</taxon>
        <taxon>Ciliophora</taxon>
        <taxon>Intramacronucleata</taxon>
        <taxon>Spirotrichea</taxon>
        <taxon>Stichotrichia</taxon>
        <taxon>Sporadotrichida</taxon>
        <taxon>Halteriidae</taxon>
        <taxon>Halteria</taxon>
    </lineage>
</organism>
<name>A0A8J8P2H7_HALGN</name>
<dbReference type="Proteomes" id="UP000785679">
    <property type="component" value="Unassembled WGS sequence"/>
</dbReference>
<evidence type="ECO:0000313" key="3">
    <source>
        <dbReference type="EMBL" id="TNV84594.1"/>
    </source>
</evidence>
<keyword evidence="4" id="KW-1185">Reference proteome</keyword>
<dbReference type="AlphaFoldDB" id="A0A8J8P2H7"/>
<gene>
    <name evidence="3" type="ORF">FGO68_gene3376</name>
</gene>
<dbReference type="EMBL" id="RRYP01002611">
    <property type="protein sequence ID" value="TNV84594.1"/>
    <property type="molecule type" value="Genomic_DNA"/>
</dbReference>
<protein>
    <submittedName>
        <fullName evidence="3">Uncharacterized protein</fullName>
    </submittedName>
</protein>
<dbReference type="SMART" id="SM00612">
    <property type="entry name" value="Kelch"/>
    <property type="match status" value="1"/>
</dbReference>
<keyword evidence="1" id="KW-0880">Kelch repeat</keyword>
<keyword evidence="2" id="KW-0677">Repeat</keyword>
<dbReference type="InterPro" id="IPR015915">
    <property type="entry name" value="Kelch-typ_b-propeller"/>
</dbReference>
<evidence type="ECO:0000313" key="4">
    <source>
        <dbReference type="Proteomes" id="UP000785679"/>
    </source>
</evidence>